<dbReference type="EMBL" id="JAWQEG010002849">
    <property type="protein sequence ID" value="KAK3869351.1"/>
    <property type="molecule type" value="Genomic_DNA"/>
</dbReference>
<dbReference type="InterPro" id="IPR005828">
    <property type="entry name" value="MFS_sugar_transport-like"/>
</dbReference>
<dbReference type="GO" id="GO:0022857">
    <property type="term" value="F:transmembrane transporter activity"/>
    <property type="evidence" value="ECO:0007669"/>
    <property type="project" value="InterPro"/>
</dbReference>
<sequence>MQDDDFDTILTQLGTGKWNMVFIIAMGYWYSLLPYHTLAGAFMAPSVDHTCLPPPNTDLSNTYININNNNTSGNDSCSYLVEVSEGHLEEQPCTQWDFDDTFTSTVTSEFQLVCGKRYMRATYQSMYMFGMLVGAGFNAFLADRYGRWTMVVISTLLYTFIALGSAWLSTLTAILAARFCLGMMHPTSLQTGYILYVRCSYSKGCSSTCPELYVC</sequence>
<evidence type="ECO:0000313" key="6">
    <source>
        <dbReference type="EMBL" id="KAK3869351.1"/>
    </source>
</evidence>
<dbReference type="SUPFAM" id="SSF103473">
    <property type="entry name" value="MFS general substrate transporter"/>
    <property type="match status" value="1"/>
</dbReference>
<accession>A0AAE1F8Y9</accession>
<protein>
    <submittedName>
        <fullName evidence="6">Uncharacterized protein</fullName>
    </submittedName>
</protein>
<name>A0AAE1F8Y9_PETCI</name>
<evidence type="ECO:0000313" key="7">
    <source>
        <dbReference type="Proteomes" id="UP001286313"/>
    </source>
</evidence>
<gene>
    <name evidence="6" type="ORF">Pcinc_025335</name>
</gene>
<keyword evidence="3 5" id="KW-1133">Transmembrane helix</keyword>
<evidence type="ECO:0000256" key="4">
    <source>
        <dbReference type="ARBA" id="ARBA00023136"/>
    </source>
</evidence>
<evidence type="ECO:0000256" key="1">
    <source>
        <dbReference type="ARBA" id="ARBA00004141"/>
    </source>
</evidence>
<dbReference type="Pfam" id="PF00083">
    <property type="entry name" value="Sugar_tr"/>
    <property type="match status" value="1"/>
</dbReference>
<organism evidence="6 7">
    <name type="scientific">Petrolisthes cinctipes</name>
    <name type="common">Flat porcelain crab</name>
    <dbReference type="NCBI Taxonomy" id="88211"/>
    <lineage>
        <taxon>Eukaryota</taxon>
        <taxon>Metazoa</taxon>
        <taxon>Ecdysozoa</taxon>
        <taxon>Arthropoda</taxon>
        <taxon>Crustacea</taxon>
        <taxon>Multicrustacea</taxon>
        <taxon>Malacostraca</taxon>
        <taxon>Eumalacostraca</taxon>
        <taxon>Eucarida</taxon>
        <taxon>Decapoda</taxon>
        <taxon>Pleocyemata</taxon>
        <taxon>Anomura</taxon>
        <taxon>Galatheoidea</taxon>
        <taxon>Porcellanidae</taxon>
        <taxon>Petrolisthes</taxon>
    </lineage>
</organism>
<dbReference type="InterPro" id="IPR036259">
    <property type="entry name" value="MFS_trans_sf"/>
</dbReference>
<keyword evidence="7" id="KW-1185">Reference proteome</keyword>
<keyword evidence="2 5" id="KW-0812">Transmembrane</keyword>
<keyword evidence="4 5" id="KW-0472">Membrane</keyword>
<evidence type="ECO:0000256" key="5">
    <source>
        <dbReference type="SAM" id="Phobius"/>
    </source>
</evidence>
<evidence type="ECO:0000256" key="2">
    <source>
        <dbReference type="ARBA" id="ARBA00022692"/>
    </source>
</evidence>
<evidence type="ECO:0000256" key="3">
    <source>
        <dbReference type="ARBA" id="ARBA00022989"/>
    </source>
</evidence>
<dbReference type="Proteomes" id="UP001286313">
    <property type="component" value="Unassembled WGS sequence"/>
</dbReference>
<feature type="transmembrane region" description="Helical" evidence="5">
    <location>
        <begin position="126"/>
        <end position="142"/>
    </location>
</feature>
<reference evidence="6" key="1">
    <citation type="submission" date="2023-10" db="EMBL/GenBank/DDBJ databases">
        <title>Genome assemblies of two species of porcelain crab, Petrolisthes cinctipes and Petrolisthes manimaculis (Anomura: Porcellanidae).</title>
        <authorList>
            <person name="Angst P."/>
        </authorList>
    </citation>
    <scope>NUCLEOTIDE SEQUENCE</scope>
    <source>
        <strain evidence="6">PB745_01</strain>
        <tissue evidence="6">Gill</tissue>
    </source>
</reference>
<feature type="transmembrane region" description="Helical" evidence="5">
    <location>
        <begin position="148"/>
        <end position="176"/>
    </location>
</feature>
<dbReference type="PANTHER" id="PTHR24064">
    <property type="entry name" value="SOLUTE CARRIER FAMILY 22 MEMBER"/>
    <property type="match status" value="1"/>
</dbReference>
<dbReference type="GO" id="GO:0016020">
    <property type="term" value="C:membrane"/>
    <property type="evidence" value="ECO:0007669"/>
    <property type="project" value="UniProtKB-SubCell"/>
</dbReference>
<comment type="subcellular location">
    <subcellularLocation>
        <location evidence="1">Membrane</location>
        <topology evidence="1">Multi-pass membrane protein</topology>
    </subcellularLocation>
</comment>
<comment type="caution">
    <text evidence="6">The sequence shown here is derived from an EMBL/GenBank/DDBJ whole genome shotgun (WGS) entry which is preliminary data.</text>
</comment>
<proteinExistence type="predicted"/>
<dbReference type="AlphaFoldDB" id="A0AAE1F8Y9"/>
<dbReference type="Gene3D" id="1.20.1250.20">
    <property type="entry name" value="MFS general substrate transporter like domains"/>
    <property type="match status" value="1"/>
</dbReference>
<feature type="transmembrane region" description="Helical" evidence="5">
    <location>
        <begin position="20"/>
        <end position="38"/>
    </location>
</feature>